<dbReference type="InterPro" id="IPR036116">
    <property type="entry name" value="FN3_sf"/>
</dbReference>
<evidence type="ECO:0008006" key="7">
    <source>
        <dbReference type="Google" id="ProtNLM"/>
    </source>
</evidence>
<dbReference type="PROSITE" id="PS50853">
    <property type="entry name" value="FN3"/>
    <property type="match status" value="2"/>
</dbReference>
<feature type="compositionally biased region" description="Basic and acidic residues" evidence="2">
    <location>
        <begin position="406"/>
        <end position="418"/>
    </location>
</feature>
<dbReference type="GO" id="GO:0008270">
    <property type="term" value="F:zinc ion binding"/>
    <property type="evidence" value="ECO:0007669"/>
    <property type="project" value="UniProtKB-KW"/>
</dbReference>
<dbReference type="Proteomes" id="UP000677054">
    <property type="component" value="Unassembled WGS sequence"/>
</dbReference>
<proteinExistence type="predicted"/>
<sequence length="1652" mass="184494">MDFRKKELEAYHIEVLVRNFYDSGVEIRNASNAFQDSGIIAVICFFYRGTDGTQSLMDGPRSPLPLNRQANVGAPSPYVSPEQVQMLFECQRIFLHYGRTQGIPKLKFVAAEAMGMEGLCEIVLSEAGGASRGLFVPPGEPFNVRVQVSPNGGDCEVHWNWPVVGGNYVNGFIVSLAADSDDWKSIQVDSSPARILGLVPGQIYRFMVSALSRIGIGPPSPIVTSGTPPIQHLSQYTRNPTSASVQQVSLADLGQDRADSDDWKSIQVDSSPARILGLVPGHIYRFMVSALSRIGIGPPSPIVTSGTPPIQHLSQYTRNPTSASVQQVSLADLGQDRGKRKLRRFVTKMRRWFRKSTTSREGFTITRTGTFREKEKTAGENKKLEERKKTTTTRRKDSTTDEEEERETKEKEAQEQRKQRLRKNLLDAIVAKEDLRADIEELSATLKSTAKEIRGILQEDEQLLVTNGAVSLNVTLTICRGVHHFLDDLGLHRPADLCREYNVGHGCSRGDECLKLHICAGYIAGTCEECKLNHDVFGVEIRNASNAFQDSGITAVICFFYRGTDGTKSLMDGPRSPLPLNRQANVGAPSPYESPEQVQMLFECQRIFLHYRRTQGIPKLKFVAAEAVGMEGLCEIVLSEAGGASRGVFVPPGEPFNVRVQVSPNGGDCEVHWNWPVVGGNYVNGFIVSLAADSDDWKSIQVDSSPVRILGLVPGQIYRFMVCALSRIGTGPPSPIVTSGTPPIQHLSQYTRNPTSASVQQVSLADLGQDRGGLEYATSDRQDARQLVAGRIGPLRRPAEYLMQKATLTRNGLYQVPVEDIMRDPDERTAKCRLSFDSTYEDMEERVIILLGATGAGKSTLVNGFVNNFYGVELEDPFRLVLIPDTESGKPKVQSQTSWVTAYTLPWQEGCRASFNLTIVDTPGFGDMRGLLGDKSVMTRLMKLFSKGNSEGLDHLDAVGFVLQASNTSLTLIEKYAFDSVQSVFGKDVINNIFLMITFAGRKIPPVVKAVWEGSIPFVDFFRFNFSTLFASNDAKDSEDHRFAATSWRSSSRSFSNFLAKFQESKPLRLQLSMRVLKRRDAIGKKIVTSHDRIDDETKTLEDLKRSYGKAISGKMFTESSKASPEKHTAIRSEVTNLVLEAHENLCELEKISPMPNRTTAADYVELLISAENHQMKPGWTDRIRILQDVRIQEQDRSAANFYGVELEDPFRLVLIPDTESGKPKVQSQTSWVTAYTLPWQEGCRASFNLTIVDTPGFGDMRGLMGDKCVMTRLMKLFSKGKSEGLDHLDAVGFVLQASNTSLTLIEKYAFDSVQSVFGKDVINNIFLMITFADRKFPLVLEAFREGNIPFVDFFRFNFSSLFASNDAKNFEDYHEFAATSWRSSSRSFSNFLAKFQESKPLRLQLSMRVLKRRDAIGKKIVTSHDRIDDALLALSSIKNETVPLERRKDETSSKRNFPSQAQVTKQRRVELRVGEYATNCMRCNFTCHYPCTISKEGQMGACDVINPETGYCRVCPSKCHFREHVNSGHRFESYNVTESKTLEDLKRSSGKAIPGKTFTESSKASPEKHTAIRSEVTDLVREAHKNLCELEKISHMPNRTTAADYVELLISAENHQMKPGWTDRIRIKTSASWKRSPPCRTARRPPTTWNS</sequence>
<dbReference type="InterPro" id="IPR027417">
    <property type="entry name" value="P-loop_NTPase"/>
</dbReference>
<dbReference type="SUPFAM" id="SSF49265">
    <property type="entry name" value="Fibronectin type III"/>
    <property type="match status" value="2"/>
</dbReference>
<dbReference type="PANTHER" id="PTHR32046:SF14">
    <property type="match status" value="1"/>
</dbReference>
<evidence type="ECO:0000313" key="6">
    <source>
        <dbReference type="Proteomes" id="UP000677054"/>
    </source>
</evidence>
<dbReference type="InterPro" id="IPR013783">
    <property type="entry name" value="Ig-like_fold"/>
</dbReference>
<dbReference type="Gene3D" id="3.40.50.300">
    <property type="entry name" value="P-loop containing nucleotide triphosphate hydrolases"/>
    <property type="match status" value="2"/>
</dbReference>
<feature type="domain" description="Fibronectin type-III" evidence="4">
    <location>
        <begin position="654"/>
        <end position="744"/>
    </location>
</feature>
<protein>
    <recommendedName>
        <fullName evidence="7">Fibronectin type-III domain-containing protein</fullName>
    </recommendedName>
</protein>
<evidence type="ECO:0000259" key="3">
    <source>
        <dbReference type="PROSITE" id="PS50103"/>
    </source>
</evidence>
<dbReference type="Gene3D" id="2.60.40.10">
    <property type="entry name" value="Immunoglobulins"/>
    <property type="match status" value="3"/>
</dbReference>
<feature type="compositionally biased region" description="Basic and acidic residues" evidence="2">
    <location>
        <begin position="370"/>
        <end position="399"/>
    </location>
</feature>
<dbReference type="EMBL" id="LR905743">
    <property type="protein sequence ID" value="CAD7253625.1"/>
    <property type="molecule type" value="Genomic_DNA"/>
</dbReference>
<feature type="region of interest" description="Disordered" evidence="2">
    <location>
        <begin position="1445"/>
        <end position="1464"/>
    </location>
</feature>
<keyword evidence="6" id="KW-1185">Reference proteome</keyword>
<feature type="region of interest" description="Disordered" evidence="2">
    <location>
        <begin position="1552"/>
        <end position="1571"/>
    </location>
</feature>
<evidence type="ECO:0000256" key="2">
    <source>
        <dbReference type="SAM" id="MobiDB-lite"/>
    </source>
</evidence>
<dbReference type="InterPro" id="IPR000571">
    <property type="entry name" value="Znf_CCCH"/>
</dbReference>
<feature type="compositionally biased region" description="Basic and acidic residues" evidence="2">
    <location>
        <begin position="1445"/>
        <end position="1454"/>
    </location>
</feature>
<feature type="region of interest" description="Disordered" evidence="2">
    <location>
        <begin position="363"/>
        <end position="418"/>
    </location>
</feature>
<feature type="region of interest" description="Disordered" evidence="2">
    <location>
        <begin position="1633"/>
        <end position="1652"/>
    </location>
</feature>
<accession>A0A7R9FSK7</accession>
<gene>
    <name evidence="5" type="ORF">DSTB1V02_LOCUS13373</name>
</gene>
<dbReference type="PROSITE" id="PS50103">
    <property type="entry name" value="ZF_C3H1"/>
    <property type="match status" value="1"/>
</dbReference>
<organism evidence="5">
    <name type="scientific">Darwinula stevensoni</name>
    <dbReference type="NCBI Taxonomy" id="69355"/>
    <lineage>
        <taxon>Eukaryota</taxon>
        <taxon>Metazoa</taxon>
        <taxon>Ecdysozoa</taxon>
        <taxon>Arthropoda</taxon>
        <taxon>Crustacea</taxon>
        <taxon>Oligostraca</taxon>
        <taxon>Ostracoda</taxon>
        <taxon>Podocopa</taxon>
        <taxon>Podocopida</taxon>
        <taxon>Darwinulocopina</taxon>
        <taxon>Darwinuloidea</taxon>
        <taxon>Darwinulidae</taxon>
        <taxon>Darwinula</taxon>
    </lineage>
</organism>
<dbReference type="CDD" id="cd00063">
    <property type="entry name" value="FN3"/>
    <property type="match status" value="3"/>
</dbReference>
<feature type="domain" description="Fibronectin type-III" evidence="4">
    <location>
        <begin position="140"/>
        <end position="230"/>
    </location>
</feature>
<feature type="zinc finger region" description="C3H1-type" evidence="1">
    <location>
        <begin position="493"/>
        <end position="520"/>
    </location>
</feature>
<keyword evidence="1" id="KW-0862">Zinc</keyword>
<dbReference type="EMBL" id="CAJPEV010006226">
    <property type="protein sequence ID" value="CAG0903961.1"/>
    <property type="molecule type" value="Genomic_DNA"/>
</dbReference>
<reference evidence="5" key="1">
    <citation type="submission" date="2020-11" db="EMBL/GenBank/DDBJ databases">
        <authorList>
            <person name="Tran Van P."/>
        </authorList>
    </citation>
    <scope>NUCLEOTIDE SEQUENCE</scope>
</reference>
<feature type="compositionally biased region" description="Low complexity" evidence="2">
    <location>
        <begin position="1636"/>
        <end position="1652"/>
    </location>
</feature>
<evidence type="ECO:0000313" key="5">
    <source>
        <dbReference type="EMBL" id="CAD7253625.1"/>
    </source>
</evidence>
<dbReference type="OrthoDB" id="2386367at2759"/>
<dbReference type="InterPro" id="IPR003961">
    <property type="entry name" value="FN3_dom"/>
</dbReference>
<feature type="compositionally biased region" description="Polar residues" evidence="2">
    <location>
        <begin position="1455"/>
        <end position="1464"/>
    </location>
</feature>
<feature type="domain" description="C3H1-type" evidence="3">
    <location>
        <begin position="493"/>
        <end position="520"/>
    </location>
</feature>
<evidence type="ECO:0000256" key="1">
    <source>
        <dbReference type="PROSITE-ProRule" id="PRU00723"/>
    </source>
</evidence>
<dbReference type="PANTHER" id="PTHR32046">
    <property type="entry name" value="G DOMAIN-CONTAINING PROTEIN"/>
    <property type="match status" value="1"/>
</dbReference>
<name>A0A7R9FSK7_9CRUS</name>
<dbReference type="SMART" id="SM00060">
    <property type="entry name" value="FN3"/>
    <property type="match status" value="3"/>
</dbReference>
<keyword evidence="1" id="KW-0479">Metal-binding</keyword>
<dbReference type="CDD" id="cd00882">
    <property type="entry name" value="Ras_like_GTPase"/>
    <property type="match status" value="1"/>
</dbReference>
<dbReference type="Pfam" id="PF00041">
    <property type="entry name" value="fn3"/>
    <property type="match status" value="2"/>
</dbReference>
<evidence type="ECO:0000259" key="4">
    <source>
        <dbReference type="PROSITE" id="PS50853"/>
    </source>
</evidence>
<keyword evidence="1" id="KW-0863">Zinc-finger</keyword>
<dbReference type="SUPFAM" id="SSF52540">
    <property type="entry name" value="P-loop containing nucleoside triphosphate hydrolases"/>
    <property type="match status" value="2"/>
</dbReference>